<feature type="transmembrane region" description="Helical" evidence="2">
    <location>
        <begin position="100"/>
        <end position="118"/>
    </location>
</feature>
<feature type="region of interest" description="Disordered" evidence="1">
    <location>
        <begin position="42"/>
        <end position="64"/>
    </location>
</feature>
<accession>A0A428ZIS5</accession>
<keyword evidence="2" id="KW-0812">Transmembrane</keyword>
<dbReference type="InterPro" id="IPR005084">
    <property type="entry name" value="CBM6"/>
</dbReference>
<reference evidence="4 5" key="1">
    <citation type="submission" date="2018-05" db="EMBL/GenBank/DDBJ databases">
        <title>Evolution of GPA BGCs.</title>
        <authorList>
            <person name="Waglechner N."/>
            <person name="Wright G.D."/>
        </authorList>
    </citation>
    <scope>NUCLEOTIDE SEQUENCE [LARGE SCALE GENOMIC DNA]</scope>
    <source>
        <strain evidence="4 5">A82846</strain>
    </source>
</reference>
<dbReference type="PROSITE" id="PS51175">
    <property type="entry name" value="CBM6"/>
    <property type="match status" value="1"/>
</dbReference>
<keyword evidence="2" id="KW-0472">Membrane</keyword>
<comment type="caution">
    <text evidence="4">The sequence shown here is derived from an EMBL/GenBank/DDBJ whole genome shotgun (WGS) entry which is preliminary data.</text>
</comment>
<dbReference type="Gene3D" id="2.60.120.260">
    <property type="entry name" value="Galactose-binding domain-like"/>
    <property type="match status" value="1"/>
</dbReference>
<dbReference type="AlphaFoldDB" id="A0A428ZIS5"/>
<evidence type="ECO:0000313" key="4">
    <source>
        <dbReference type="EMBL" id="RSM87954.1"/>
    </source>
</evidence>
<dbReference type="Proteomes" id="UP000287547">
    <property type="component" value="Unassembled WGS sequence"/>
</dbReference>
<proteinExistence type="predicted"/>
<evidence type="ECO:0000256" key="1">
    <source>
        <dbReference type="SAM" id="MobiDB-lite"/>
    </source>
</evidence>
<dbReference type="EMBL" id="QHKI01000005">
    <property type="protein sequence ID" value="RSM87954.1"/>
    <property type="molecule type" value="Genomic_DNA"/>
</dbReference>
<protein>
    <recommendedName>
        <fullName evidence="3">CBM6 domain-containing protein</fullName>
    </recommendedName>
</protein>
<dbReference type="Pfam" id="PF03422">
    <property type="entry name" value="CBM_6"/>
    <property type="match status" value="1"/>
</dbReference>
<keyword evidence="2" id="KW-1133">Transmembrane helix</keyword>
<gene>
    <name evidence="4" type="ORF">DMH04_09555</name>
</gene>
<organism evidence="4 5">
    <name type="scientific">Kibdelosporangium aridum</name>
    <dbReference type="NCBI Taxonomy" id="2030"/>
    <lineage>
        <taxon>Bacteria</taxon>
        <taxon>Bacillati</taxon>
        <taxon>Actinomycetota</taxon>
        <taxon>Actinomycetes</taxon>
        <taxon>Pseudonocardiales</taxon>
        <taxon>Pseudonocardiaceae</taxon>
        <taxon>Kibdelosporangium</taxon>
    </lineage>
</organism>
<feature type="domain" description="CBM6" evidence="3">
    <location>
        <begin position="196"/>
        <end position="319"/>
    </location>
</feature>
<dbReference type="GO" id="GO:0030246">
    <property type="term" value="F:carbohydrate binding"/>
    <property type="evidence" value="ECO:0007669"/>
    <property type="project" value="InterPro"/>
</dbReference>
<dbReference type="SUPFAM" id="SSF49785">
    <property type="entry name" value="Galactose-binding domain-like"/>
    <property type="match status" value="1"/>
</dbReference>
<sequence>MSRKEIGGTGWLPPGASAWISRRHRSLRAKTAVRIRRRGCRCPHQTAGRSGHTGPEPVPGAGRRCSARMNSAPICWAVLLLPLQESWGGQQVNRRLKRTAIGASALVVAVLVTTLVVSQPDEPLGAKITVPQAQDSDVDPDIRTPPPTSVSVILPSSPIDTTIAAPPPPPRTPPATSAHRQPPVQSQPTSPRPAPVDFQAEEARIHKGSVQSNHSGFTGSGFVDYFNEPGGFVEWTVTATATGGTDAVFRFANGSNAPRPMAITVNGILVSSAAFPVTNGWSDWRTLTVHISLLTGTNRIRAIGTGENGGANLDKVTVVLPPS</sequence>
<dbReference type="CDD" id="cd04082">
    <property type="entry name" value="CBM35_pectate_lyase-like"/>
    <property type="match status" value="1"/>
</dbReference>
<dbReference type="OrthoDB" id="112037at2"/>
<feature type="region of interest" description="Disordered" evidence="1">
    <location>
        <begin position="127"/>
        <end position="195"/>
    </location>
</feature>
<evidence type="ECO:0000256" key="2">
    <source>
        <dbReference type="SAM" id="Phobius"/>
    </source>
</evidence>
<evidence type="ECO:0000313" key="5">
    <source>
        <dbReference type="Proteomes" id="UP000287547"/>
    </source>
</evidence>
<dbReference type="InterPro" id="IPR008979">
    <property type="entry name" value="Galactose-bd-like_sf"/>
</dbReference>
<evidence type="ECO:0000259" key="3">
    <source>
        <dbReference type="PROSITE" id="PS51175"/>
    </source>
</evidence>
<name>A0A428ZIS5_KIBAR</name>